<evidence type="ECO:0000313" key="3">
    <source>
        <dbReference type="EMBL" id="MDN4580291.1"/>
    </source>
</evidence>
<gene>
    <name evidence="2" type="ORF">DBA34_16180</name>
    <name evidence="3" type="ORF">DBB29_19485</name>
</gene>
<dbReference type="Proteomes" id="UP001172791">
    <property type="component" value="Unassembled WGS sequence"/>
</dbReference>
<dbReference type="EMBL" id="QAID01000043">
    <property type="protein sequence ID" value="MDN4580291.1"/>
    <property type="molecule type" value="Genomic_DNA"/>
</dbReference>
<dbReference type="Proteomes" id="UP001172788">
    <property type="component" value="Unassembled WGS sequence"/>
</dbReference>
<feature type="domain" description="Transposase IS204/IS1001/IS1096/IS1165 DDE" evidence="1">
    <location>
        <begin position="4"/>
        <end position="96"/>
    </location>
</feature>
<dbReference type="Pfam" id="PF01610">
    <property type="entry name" value="DDE_Tnp_ISL3"/>
    <property type="match status" value="1"/>
</dbReference>
<comment type="caution">
    <text evidence="2">The sequence shown here is derived from an EMBL/GenBank/DDBJ whole genome shotgun (WGS) entry which is preliminary data.</text>
</comment>
<keyword evidence="4" id="KW-1185">Reference proteome</keyword>
<evidence type="ECO:0000313" key="4">
    <source>
        <dbReference type="Proteomes" id="UP001172788"/>
    </source>
</evidence>
<dbReference type="InterPro" id="IPR002560">
    <property type="entry name" value="Transposase_DDE"/>
</dbReference>
<evidence type="ECO:0000259" key="1">
    <source>
        <dbReference type="Pfam" id="PF01610"/>
    </source>
</evidence>
<evidence type="ECO:0000313" key="5">
    <source>
        <dbReference type="Proteomes" id="UP001172791"/>
    </source>
</evidence>
<name>A0AAW7MPQ8_9BURK</name>
<dbReference type="EMBL" id="QAIC01000040">
    <property type="protein sequence ID" value="MDN4574788.1"/>
    <property type="molecule type" value="Genomic_DNA"/>
</dbReference>
<evidence type="ECO:0000313" key="2">
    <source>
        <dbReference type="EMBL" id="MDN4574788.1"/>
    </source>
</evidence>
<protein>
    <recommendedName>
        <fullName evidence="1">Transposase IS204/IS1001/IS1096/IS1165 DDE domain-containing protein</fullName>
    </recommendedName>
</protein>
<reference evidence="2" key="1">
    <citation type="submission" date="2018-04" db="EMBL/GenBank/DDBJ databases">
        <authorList>
            <person name="Jy Z."/>
        </authorList>
    </citation>
    <scope>NUCLEOTIDE SEQUENCE</scope>
    <source>
        <strain evidence="3">AS13</strain>
        <strain evidence="2">LA18</strain>
    </source>
</reference>
<organism evidence="2 5">
    <name type="scientific">Pandoraea cepalis</name>
    <dbReference type="NCBI Taxonomy" id="2508294"/>
    <lineage>
        <taxon>Bacteria</taxon>
        <taxon>Pseudomonadati</taxon>
        <taxon>Pseudomonadota</taxon>
        <taxon>Betaproteobacteria</taxon>
        <taxon>Burkholderiales</taxon>
        <taxon>Burkholderiaceae</taxon>
        <taxon>Pandoraea</taxon>
    </lineage>
</organism>
<sequence length="100" mass="11286">MSESLQANQPRLCVYPLRDAPKRSWLYRKPAWAQKAWEPWIAQAQDSEITALKLFAQRLQGYSHGSLARCRNPPAPASSKGNNNTIKVIKPLAYGDRLPP</sequence>
<proteinExistence type="predicted"/>
<dbReference type="AlphaFoldDB" id="A0AAW7MPQ8"/>
<accession>A0AAW7MPQ8</accession>